<evidence type="ECO:0000313" key="2">
    <source>
        <dbReference type="Proteomes" id="UP000720124"/>
    </source>
</evidence>
<keyword evidence="2" id="KW-1185">Reference proteome</keyword>
<protein>
    <submittedName>
        <fullName evidence="1">Uncharacterized protein</fullName>
    </submittedName>
</protein>
<comment type="caution">
    <text evidence="1">The sequence shown here is derived from an EMBL/GenBank/DDBJ whole genome shotgun (WGS) entry which is preliminary data.</text>
</comment>
<dbReference type="Pfam" id="PF17342">
    <property type="entry name" value="DUF5372"/>
    <property type="match status" value="1"/>
</dbReference>
<reference evidence="1 2" key="1">
    <citation type="submission" date="2020-06" db="EMBL/GenBank/DDBJ databases">
        <title>Global-level population genomics: horizontal gene transfer, symbiosis and evolution in Rhizobia.</title>
        <authorList>
            <person name="Gai Y."/>
        </authorList>
    </citation>
    <scope>NUCLEOTIDE SEQUENCE [LARGE SCALE GENOMIC DNA]</scope>
    <source>
        <strain evidence="1 2">PLR6_1b</strain>
    </source>
</reference>
<dbReference type="Proteomes" id="UP000720124">
    <property type="component" value="Unassembled WGS sequence"/>
</dbReference>
<dbReference type="InterPro" id="IPR035315">
    <property type="entry name" value="DUF5372"/>
</dbReference>
<name>A0ABS7LRT3_9HYPH</name>
<gene>
    <name evidence="1" type="ORF">HJA87_30460</name>
</gene>
<organism evidence="1 2">
    <name type="scientific">Rhizobium bangladeshense</name>
    <dbReference type="NCBI Taxonomy" id="1138189"/>
    <lineage>
        <taxon>Bacteria</taxon>
        <taxon>Pseudomonadati</taxon>
        <taxon>Pseudomonadota</taxon>
        <taxon>Alphaproteobacteria</taxon>
        <taxon>Hyphomicrobiales</taxon>
        <taxon>Rhizobiaceae</taxon>
        <taxon>Rhizobium/Agrobacterium group</taxon>
        <taxon>Rhizobium</taxon>
    </lineage>
</organism>
<proteinExistence type="predicted"/>
<evidence type="ECO:0000313" key="1">
    <source>
        <dbReference type="EMBL" id="MBY3594157.1"/>
    </source>
</evidence>
<sequence>MSSVNRLCLSENAASTSAGQQLVLVTHQFHPLFGRQLPCVGKRSNLQGERLLLQTDDGAIWPLPPQWTDLVSIDPEVVASNGRALLLVSNLMELASMVEHLCGRLAARSRAQCKDNYAADVNEIMPQEDSQ</sequence>
<accession>A0ABS7LRT3</accession>
<dbReference type="EMBL" id="JABTXI010000019">
    <property type="protein sequence ID" value="MBY3594157.1"/>
    <property type="molecule type" value="Genomic_DNA"/>
</dbReference>